<feature type="compositionally biased region" description="Basic and acidic residues" evidence="1">
    <location>
        <begin position="118"/>
        <end position="170"/>
    </location>
</feature>
<name>A0A438G5I5_VITVI</name>
<evidence type="ECO:0000313" key="3">
    <source>
        <dbReference type="Proteomes" id="UP000288805"/>
    </source>
</evidence>
<feature type="compositionally biased region" description="Pro residues" evidence="1">
    <location>
        <begin position="85"/>
        <end position="96"/>
    </location>
</feature>
<evidence type="ECO:0000256" key="1">
    <source>
        <dbReference type="SAM" id="MobiDB-lite"/>
    </source>
</evidence>
<sequence length="369" mass="40646">MNKRGKNRSPWSTKPTSETKLLLLRNNLVEGQDSHSQKKMPAENYWESHQTLFDIPTVSTDSHKCFSQTPSPLHIYPSLYTTHSAPPPSRPPPPRPTQVSRAETENSVAAASAAAMKEAMDRVDAKFRHAKGIRERESAKASRSKEAGQLDRDEKAMQDAQERLERDLRRRGSNQGRLEERENARQAVERATKEAREKAAAEALLKAERAAVEKAAVEAKERAEKAAAEARERANTEAREKEARERATVARAEHEFSTKQCAKARANSSDPMFGIQFQNRHGPEMARTSASASSTMRKASPTTNIVDDLSSIFGAAPSSGNSKKLKGKVKTTESQVGTSPKDSGACEAVGVAWRSSHTPSKALICFVDW</sequence>
<evidence type="ECO:0000313" key="2">
    <source>
        <dbReference type="EMBL" id="RVW67459.1"/>
    </source>
</evidence>
<dbReference type="AlphaFoldDB" id="A0A438G5I5"/>
<feature type="compositionally biased region" description="Basic and acidic residues" evidence="1">
    <location>
        <begin position="218"/>
        <end position="257"/>
    </location>
</feature>
<accession>A0A438G5I5</accession>
<comment type="caution">
    <text evidence="2">The sequence shown here is derived from an EMBL/GenBank/DDBJ whole genome shotgun (WGS) entry which is preliminary data.</text>
</comment>
<dbReference type="PANTHER" id="PTHR23172">
    <property type="entry name" value="AUXILIN/CYCLIN G-ASSOCIATED KINASE-RELATED"/>
    <property type="match status" value="1"/>
</dbReference>
<feature type="compositionally biased region" description="Low complexity" evidence="1">
    <location>
        <begin position="285"/>
        <end position="300"/>
    </location>
</feature>
<feature type="compositionally biased region" description="Polar residues" evidence="1">
    <location>
        <begin position="97"/>
        <end position="107"/>
    </location>
</feature>
<gene>
    <name evidence="2" type="primary">VvCHDp000113_2</name>
    <name evidence="2" type="ORF">CK203_064108</name>
</gene>
<protein>
    <submittedName>
        <fullName evidence="2">Auxilin-related protein 2</fullName>
    </submittedName>
</protein>
<feature type="region of interest" description="Disordered" evidence="1">
    <location>
        <begin position="218"/>
        <end position="345"/>
    </location>
</feature>
<feature type="region of interest" description="Disordered" evidence="1">
    <location>
        <begin position="61"/>
        <end position="201"/>
    </location>
</feature>
<feature type="compositionally biased region" description="Polar residues" evidence="1">
    <location>
        <begin position="332"/>
        <end position="341"/>
    </location>
</feature>
<organism evidence="2 3">
    <name type="scientific">Vitis vinifera</name>
    <name type="common">Grape</name>
    <dbReference type="NCBI Taxonomy" id="29760"/>
    <lineage>
        <taxon>Eukaryota</taxon>
        <taxon>Viridiplantae</taxon>
        <taxon>Streptophyta</taxon>
        <taxon>Embryophyta</taxon>
        <taxon>Tracheophyta</taxon>
        <taxon>Spermatophyta</taxon>
        <taxon>Magnoliopsida</taxon>
        <taxon>eudicotyledons</taxon>
        <taxon>Gunneridae</taxon>
        <taxon>Pentapetalae</taxon>
        <taxon>rosids</taxon>
        <taxon>Vitales</taxon>
        <taxon>Vitaceae</taxon>
        <taxon>Viteae</taxon>
        <taxon>Vitis</taxon>
    </lineage>
</organism>
<reference evidence="2 3" key="1">
    <citation type="journal article" date="2018" name="PLoS Genet.">
        <title>Population sequencing reveals clonal diversity and ancestral inbreeding in the grapevine cultivar Chardonnay.</title>
        <authorList>
            <person name="Roach M.J."/>
            <person name="Johnson D.L."/>
            <person name="Bohlmann J."/>
            <person name="van Vuuren H.J."/>
            <person name="Jones S.J."/>
            <person name="Pretorius I.S."/>
            <person name="Schmidt S.A."/>
            <person name="Borneman A.R."/>
        </authorList>
    </citation>
    <scope>NUCLEOTIDE SEQUENCE [LARGE SCALE GENOMIC DNA]</scope>
    <source>
        <strain evidence="3">cv. Chardonnay</strain>
        <tissue evidence="2">Leaf</tissue>
    </source>
</reference>
<dbReference type="PANTHER" id="PTHR23172:SF19">
    <property type="entry name" value="J DOMAIN-CONTAINING PROTEIN"/>
    <property type="match status" value="1"/>
</dbReference>
<dbReference type="Proteomes" id="UP000288805">
    <property type="component" value="Unassembled WGS sequence"/>
</dbReference>
<feature type="compositionally biased region" description="Polar residues" evidence="1">
    <location>
        <begin position="61"/>
        <end position="71"/>
    </location>
</feature>
<feature type="compositionally biased region" description="Basic and acidic residues" evidence="1">
    <location>
        <begin position="177"/>
        <end position="201"/>
    </location>
</feature>
<dbReference type="EMBL" id="QGNW01000582">
    <property type="protein sequence ID" value="RVW67459.1"/>
    <property type="molecule type" value="Genomic_DNA"/>
</dbReference>
<proteinExistence type="predicted"/>